<evidence type="ECO:0000313" key="4">
    <source>
        <dbReference type="Proteomes" id="UP000749559"/>
    </source>
</evidence>
<evidence type="ECO:0000313" key="3">
    <source>
        <dbReference type="EMBL" id="CAH1790165.1"/>
    </source>
</evidence>
<organism evidence="3 4">
    <name type="scientific">Owenia fusiformis</name>
    <name type="common">Polychaete worm</name>
    <dbReference type="NCBI Taxonomy" id="6347"/>
    <lineage>
        <taxon>Eukaryota</taxon>
        <taxon>Metazoa</taxon>
        <taxon>Spiralia</taxon>
        <taxon>Lophotrochozoa</taxon>
        <taxon>Annelida</taxon>
        <taxon>Polychaeta</taxon>
        <taxon>Sedentaria</taxon>
        <taxon>Canalipalpata</taxon>
        <taxon>Sabellida</taxon>
        <taxon>Oweniida</taxon>
        <taxon>Oweniidae</taxon>
        <taxon>Owenia</taxon>
    </lineage>
</organism>
<feature type="compositionally biased region" description="Polar residues" evidence="2">
    <location>
        <begin position="351"/>
        <end position="365"/>
    </location>
</feature>
<evidence type="ECO:0000256" key="1">
    <source>
        <dbReference type="SAM" id="Coils"/>
    </source>
</evidence>
<dbReference type="Proteomes" id="UP000749559">
    <property type="component" value="Unassembled WGS sequence"/>
</dbReference>
<feature type="compositionally biased region" description="Polar residues" evidence="2">
    <location>
        <begin position="141"/>
        <end position="159"/>
    </location>
</feature>
<accession>A0A8J1XQ91</accession>
<reference evidence="3" key="1">
    <citation type="submission" date="2022-03" db="EMBL/GenBank/DDBJ databases">
        <authorList>
            <person name="Martin C."/>
        </authorList>
    </citation>
    <scope>NUCLEOTIDE SEQUENCE</scope>
</reference>
<feature type="region of interest" description="Disordered" evidence="2">
    <location>
        <begin position="388"/>
        <end position="427"/>
    </location>
</feature>
<feature type="coiled-coil region" evidence="1">
    <location>
        <begin position="186"/>
        <end position="227"/>
    </location>
</feature>
<feature type="compositionally biased region" description="Basic and acidic residues" evidence="2">
    <location>
        <begin position="553"/>
        <end position="568"/>
    </location>
</feature>
<keyword evidence="4" id="KW-1185">Reference proteome</keyword>
<comment type="caution">
    <text evidence="3">The sequence shown here is derived from an EMBL/GenBank/DDBJ whole genome shotgun (WGS) entry which is preliminary data.</text>
</comment>
<sequence>MESDSDESYAEPIATQTENQIFEFVKDLCGNDNEEDFKAKLLEQQSVEGLNGIRDSFYDIARINRPNDIPPGVLITRQPPRRGSVNKNNANSLGNKLAWDIYTLYHFISGAPNIPEMKSILNATKRQHDKTKQGDIREPPQQRTSATNSTDGLNDTSIPLRNDVSENVLVHIITMKEMIVNVNQKLESLDKSYLSLKTQNDTLRRENDKLKEKHESLTDVNLKLRSELKLNKQELQDNDSFYRKQNAALKTVVDKLSNKMDSIDGKLFNLNSQVTKVIKAEAYSDIVKHSIDKEADKTMSDHLLQEMNPDANGRERKTHSLSTDNQVNIDTTSVARHRSRASSAPTPPFQNNPNPCEQDMSNRNPSLPVKRPDETASRFHFKSINKDLSTQGSCHDHTAAVTGPTKPNDHQQEPVKYTSPTQRRISTVVSQRIDQQDKLQGYDESIGDWPDRDHGLEGFDIASRPRIKRVVLARVKKSPYQTFKQVRENIVAYAAERNVTVTFVRGLKTHSNDRGEWYTLRVNVLAKHCSRVMEPEFWPSNITCRPWVSESQRSQHEPEDDKFPHIDY</sequence>
<dbReference type="AlphaFoldDB" id="A0A8J1XQ91"/>
<name>A0A8J1XQ91_OWEFU</name>
<feature type="region of interest" description="Disordered" evidence="2">
    <location>
        <begin position="125"/>
        <end position="159"/>
    </location>
</feature>
<evidence type="ECO:0000256" key="2">
    <source>
        <dbReference type="SAM" id="MobiDB-lite"/>
    </source>
</evidence>
<feature type="region of interest" description="Disordered" evidence="2">
    <location>
        <begin position="549"/>
        <end position="568"/>
    </location>
</feature>
<proteinExistence type="predicted"/>
<protein>
    <submittedName>
        <fullName evidence="3">Uncharacterized protein</fullName>
    </submittedName>
</protein>
<feature type="compositionally biased region" description="Polar residues" evidence="2">
    <location>
        <begin position="320"/>
        <end position="330"/>
    </location>
</feature>
<feature type="region of interest" description="Disordered" evidence="2">
    <location>
        <begin position="309"/>
        <end position="372"/>
    </location>
</feature>
<feature type="compositionally biased region" description="Polar residues" evidence="2">
    <location>
        <begin position="418"/>
        <end position="427"/>
    </location>
</feature>
<dbReference type="EMBL" id="CAIIXF020000007">
    <property type="protein sequence ID" value="CAH1790165.1"/>
    <property type="molecule type" value="Genomic_DNA"/>
</dbReference>
<gene>
    <name evidence="3" type="ORF">OFUS_LOCUS15413</name>
</gene>
<dbReference type="OrthoDB" id="6183977at2759"/>
<feature type="compositionally biased region" description="Basic and acidic residues" evidence="2">
    <location>
        <begin position="130"/>
        <end position="140"/>
    </location>
</feature>
<keyword evidence="1" id="KW-0175">Coiled coil</keyword>